<name>A0A0G4G5S8_VITBC</name>
<dbReference type="AlphaFoldDB" id="A0A0G4G5S8"/>
<gene>
    <name evidence="2" type="ORF">Vbra_17162</name>
</gene>
<reference evidence="2 3" key="1">
    <citation type="submission" date="2014-11" db="EMBL/GenBank/DDBJ databases">
        <authorList>
            <person name="Zhu J."/>
            <person name="Qi W."/>
            <person name="Song R."/>
        </authorList>
    </citation>
    <scope>NUCLEOTIDE SEQUENCE [LARGE SCALE GENOMIC DNA]</scope>
</reference>
<accession>A0A0G4G5S8</accession>
<evidence type="ECO:0000256" key="1">
    <source>
        <dbReference type="SAM" id="Coils"/>
    </source>
</evidence>
<dbReference type="VEuPathDB" id="CryptoDB:Vbra_17162"/>
<organism evidence="2 3">
    <name type="scientific">Vitrella brassicaformis (strain CCMP3155)</name>
    <dbReference type="NCBI Taxonomy" id="1169540"/>
    <lineage>
        <taxon>Eukaryota</taxon>
        <taxon>Sar</taxon>
        <taxon>Alveolata</taxon>
        <taxon>Colpodellida</taxon>
        <taxon>Vitrellaceae</taxon>
        <taxon>Vitrella</taxon>
    </lineage>
</organism>
<dbReference type="Proteomes" id="UP000041254">
    <property type="component" value="Unassembled WGS sequence"/>
</dbReference>
<dbReference type="OrthoDB" id="372171at2759"/>
<dbReference type="EMBL" id="CDMY01000571">
    <property type="protein sequence ID" value="CEM23841.1"/>
    <property type="molecule type" value="Genomic_DNA"/>
</dbReference>
<feature type="coiled-coil region" evidence="1">
    <location>
        <begin position="166"/>
        <end position="193"/>
    </location>
</feature>
<sequence>MSLKDPLWLGENEDKIQYHNFVQRWMDFRKHTIRQRLREGERRQGYTWAQLHNYKEDYCLPKLPPDMPVTAVPQVATCELYFNWVDRCVTQGILNMRARWPLARLQICKPNWTLLRRCCKRRDAAILQAVEQWEADHVKRLSPQYQQEYVDDLDQKLRYLSYIDARTQDELDLLRLKRDVEDLKRRAKYLVKKTRLTPSPYLAYQHPEDIPYYIKEGGDMPIPRQTTLG</sequence>
<dbReference type="InParanoid" id="A0A0G4G5S8"/>
<keyword evidence="3" id="KW-1185">Reference proteome</keyword>
<evidence type="ECO:0000313" key="2">
    <source>
        <dbReference type="EMBL" id="CEM23841.1"/>
    </source>
</evidence>
<evidence type="ECO:0000313" key="3">
    <source>
        <dbReference type="Proteomes" id="UP000041254"/>
    </source>
</evidence>
<proteinExistence type="predicted"/>
<protein>
    <submittedName>
        <fullName evidence="2">Uncharacterized protein</fullName>
    </submittedName>
</protein>
<keyword evidence="1" id="KW-0175">Coiled coil</keyword>
<dbReference type="PhylomeDB" id="A0A0G4G5S8"/>